<feature type="non-terminal residue" evidence="1">
    <location>
        <position position="1"/>
    </location>
</feature>
<evidence type="ECO:0000313" key="1">
    <source>
        <dbReference type="EMBL" id="CAH1774722.1"/>
    </source>
</evidence>
<gene>
    <name evidence="1" type="ORF">OFUS_LOCUS2127</name>
</gene>
<comment type="caution">
    <text evidence="1">The sequence shown here is derived from an EMBL/GenBank/DDBJ whole genome shotgun (WGS) entry which is preliminary data.</text>
</comment>
<dbReference type="EMBL" id="CAIIXF020000001">
    <property type="protein sequence ID" value="CAH1774722.1"/>
    <property type="molecule type" value="Genomic_DNA"/>
</dbReference>
<accession>A0A8S4N1N5</accession>
<protein>
    <submittedName>
        <fullName evidence="1">Uncharacterized protein</fullName>
    </submittedName>
</protein>
<name>A0A8S4N1N5_OWEFU</name>
<dbReference type="Proteomes" id="UP000749559">
    <property type="component" value="Unassembled WGS sequence"/>
</dbReference>
<reference evidence="1" key="1">
    <citation type="submission" date="2022-03" db="EMBL/GenBank/DDBJ databases">
        <authorList>
            <person name="Martin C."/>
        </authorList>
    </citation>
    <scope>NUCLEOTIDE SEQUENCE</scope>
</reference>
<proteinExistence type="predicted"/>
<organism evidence="1 2">
    <name type="scientific">Owenia fusiformis</name>
    <name type="common">Polychaete worm</name>
    <dbReference type="NCBI Taxonomy" id="6347"/>
    <lineage>
        <taxon>Eukaryota</taxon>
        <taxon>Metazoa</taxon>
        <taxon>Spiralia</taxon>
        <taxon>Lophotrochozoa</taxon>
        <taxon>Annelida</taxon>
        <taxon>Polychaeta</taxon>
        <taxon>Sedentaria</taxon>
        <taxon>Canalipalpata</taxon>
        <taxon>Sabellida</taxon>
        <taxon>Oweniida</taxon>
        <taxon>Oweniidae</taxon>
        <taxon>Owenia</taxon>
    </lineage>
</organism>
<evidence type="ECO:0000313" key="2">
    <source>
        <dbReference type="Proteomes" id="UP000749559"/>
    </source>
</evidence>
<keyword evidence="2" id="KW-1185">Reference proteome</keyword>
<dbReference type="AlphaFoldDB" id="A0A8S4N1N5"/>
<sequence>LPTVTYILRTVLHIKVWGKMLCEVPISLDHIHLFHMPKHGWVGRENMSITNYCELINIYKHSQHLHQQVQSPFHESTNYSILIVLGFHIDVTVDSTLPTVTYILRTVLHIKVWGKMSVAYAYTRYIMHHDTICHHFWW</sequence>